<dbReference type="GO" id="GO:0050427">
    <property type="term" value="P:3'-phosphoadenosine 5'-phosphosulfate metabolic process"/>
    <property type="evidence" value="ECO:0007669"/>
    <property type="project" value="TreeGrafter"/>
</dbReference>
<evidence type="ECO:0000256" key="2">
    <source>
        <dbReference type="ARBA" id="ARBA00022475"/>
    </source>
</evidence>
<evidence type="ECO:0000256" key="1">
    <source>
        <dbReference type="ARBA" id="ARBA00005289"/>
    </source>
</evidence>
<dbReference type="PRINTS" id="PR00377">
    <property type="entry name" value="IMPHPHTASES"/>
</dbReference>
<comment type="subcellular location">
    <subcellularLocation>
        <location evidence="6">Cell inner membrane</location>
        <topology evidence="6">Peripheral membrane protein</topology>
        <orientation evidence="6">Cytoplasmic side</orientation>
    </subcellularLocation>
</comment>
<dbReference type="Proteomes" id="UP000183002">
    <property type="component" value="Unassembled WGS sequence"/>
</dbReference>
<comment type="function">
    <text evidence="6">Converts adenosine-3',5'-bisphosphate (PAP) to AMP.</text>
</comment>
<keyword evidence="9" id="KW-1185">Reference proteome</keyword>
<dbReference type="InterPro" id="IPR020550">
    <property type="entry name" value="Inositol_monophosphatase_CS"/>
</dbReference>
<dbReference type="Gene3D" id="3.30.540.10">
    <property type="entry name" value="Fructose-1,6-Bisphosphatase, subunit A, domain 1"/>
    <property type="match status" value="1"/>
</dbReference>
<feature type="binding site" evidence="7">
    <location>
        <position position="85"/>
    </location>
    <ligand>
        <name>Mg(2+)</name>
        <dbReference type="ChEBI" id="CHEBI:18420"/>
        <label>1</label>
        <note>catalytic</note>
    </ligand>
</feature>
<sequence>MDYAPLVSLMRKLVLDAGDKIMEVYAAPDFDVRAKSDASPVTEADEAADAIISAGLRAAYPNVTLITEEQADSHSLQASTFLIVDPLDGTKEFVQRRGDFTVNIAYVENGVPVRGVVYAPAKGRLFYTRADGQAIEETGDFLKDQAGPCHEIKVSQPDNAALMVVASKSHRDAATDAYIGKYAVRDMTSAGSSLKFCLVATGEADLYPRLGRTMEWDTAAGDAVLRGAGGHVVHFETHEPLAYGKPGWANPFFIAYAPGVALKT</sequence>
<keyword evidence="6 7" id="KW-0479">Metal-binding</keyword>
<keyword evidence="6 7" id="KW-0460">Magnesium</keyword>
<evidence type="ECO:0000313" key="9">
    <source>
        <dbReference type="Proteomes" id="UP000183002"/>
    </source>
</evidence>
<dbReference type="PANTHER" id="PTHR43028">
    <property type="entry name" value="3'(2'),5'-BISPHOSPHATE NUCLEOTIDASE 1"/>
    <property type="match status" value="1"/>
</dbReference>
<dbReference type="InterPro" id="IPR000760">
    <property type="entry name" value="Inositol_monophosphatase-like"/>
</dbReference>
<dbReference type="GO" id="GO:0008441">
    <property type="term" value="F:3'(2'),5'-bisphosphate nucleotidase activity"/>
    <property type="evidence" value="ECO:0007669"/>
    <property type="project" value="UniProtKB-UniRule"/>
</dbReference>
<evidence type="ECO:0000256" key="3">
    <source>
        <dbReference type="ARBA" id="ARBA00022519"/>
    </source>
</evidence>
<feature type="binding site" evidence="7">
    <location>
        <position position="217"/>
    </location>
    <ligand>
        <name>Mg(2+)</name>
        <dbReference type="ChEBI" id="CHEBI:18420"/>
        <label>1</label>
        <note>catalytic</note>
    </ligand>
</feature>
<gene>
    <name evidence="6" type="primary">cysQ</name>
    <name evidence="8" type="ORF">SAMN05216227_101119</name>
</gene>
<feature type="binding site" evidence="6">
    <location>
        <position position="217"/>
    </location>
    <ligand>
        <name>substrate</name>
    </ligand>
</feature>
<dbReference type="AlphaFoldDB" id="A0A1H8FIJ3"/>
<feature type="binding site" evidence="6">
    <location>
        <position position="85"/>
    </location>
    <ligand>
        <name>Mg(2+)</name>
        <dbReference type="ChEBI" id="CHEBI:18420"/>
        <label>2</label>
    </ligand>
</feature>
<feature type="binding site" evidence="6">
    <location>
        <begin position="87"/>
        <end position="90"/>
    </location>
    <ligand>
        <name>substrate</name>
    </ligand>
</feature>
<organism evidence="8 9">
    <name type="scientific">Pseudorhodobacter antarcticus</name>
    <dbReference type="NCBI Taxonomy" id="1077947"/>
    <lineage>
        <taxon>Bacteria</taxon>
        <taxon>Pseudomonadati</taxon>
        <taxon>Pseudomonadota</taxon>
        <taxon>Alphaproteobacteria</taxon>
        <taxon>Rhodobacterales</taxon>
        <taxon>Paracoccaceae</taxon>
        <taxon>Pseudorhodobacter</taxon>
    </lineage>
</organism>
<feature type="binding site" evidence="7">
    <location>
        <position position="68"/>
    </location>
    <ligand>
        <name>Mg(2+)</name>
        <dbReference type="ChEBI" id="CHEBI:18420"/>
        <label>1</label>
        <note>catalytic</note>
    </ligand>
</feature>
<comment type="cofactor">
    <cofactor evidence="6 7">
        <name>Mg(2+)</name>
        <dbReference type="ChEBI" id="CHEBI:18420"/>
    </cofactor>
</comment>
<dbReference type="EMBL" id="FOCO01000011">
    <property type="protein sequence ID" value="SEN31455.1"/>
    <property type="molecule type" value="Genomic_DNA"/>
</dbReference>
<dbReference type="GO" id="GO:0000287">
    <property type="term" value="F:magnesium ion binding"/>
    <property type="evidence" value="ECO:0007669"/>
    <property type="project" value="UniProtKB-UniRule"/>
</dbReference>
<keyword evidence="2 6" id="KW-1003">Cell membrane</keyword>
<dbReference type="Gene3D" id="3.40.190.80">
    <property type="match status" value="1"/>
</dbReference>
<evidence type="ECO:0000256" key="4">
    <source>
        <dbReference type="ARBA" id="ARBA00022801"/>
    </source>
</evidence>
<evidence type="ECO:0000256" key="5">
    <source>
        <dbReference type="ARBA" id="ARBA00023136"/>
    </source>
</evidence>
<feature type="binding site" evidence="6">
    <location>
        <position position="88"/>
    </location>
    <ligand>
        <name>Mg(2+)</name>
        <dbReference type="ChEBI" id="CHEBI:18420"/>
        <label>2</label>
    </ligand>
</feature>
<feature type="binding site" evidence="6">
    <location>
        <position position="68"/>
    </location>
    <ligand>
        <name>substrate</name>
    </ligand>
</feature>
<dbReference type="OrthoDB" id="9785695at2"/>
<feature type="binding site" evidence="6">
    <location>
        <position position="68"/>
    </location>
    <ligand>
        <name>Mg(2+)</name>
        <dbReference type="ChEBI" id="CHEBI:18420"/>
        <label>1</label>
    </ligand>
</feature>
<proteinExistence type="inferred from homology"/>
<keyword evidence="3 6" id="KW-0997">Cell inner membrane</keyword>
<dbReference type="InterPro" id="IPR050725">
    <property type="entry name" value="CysQ/Inositol_MonoPase"/>
</dbReference>
<evidence type="ECO:0000256" key="7">
    <source>
        <dbReference type="PIRSR" id="PIRSR600760-2"/>
    </source>
</evidence>
<name>A0A1H8FIJ3_9RHOB</name>
<protein>
    <recommendedName>
        <fullName evidence="6">3'(2'),5'-bisphosphate nucleotidase CysQ</fullName>
        <ecNumber evidence="6">3.1.3.7</ecNumber>
    </recommendedName>
    <alternativeName>
        <fullName evidence="6">3'(2'),5-bisphosphonucleoside 3'(2')-phosphohydrolase</fullName>
    </alternativeName>
    <alternativeName>
        <fullName evidence="6">3'-phosphoadenosine 5'-phosphate phosphatase</fullName>
        <shortName evidence="6">PAP phosphatase</shortName>
    </alternativeName>
</protein>
<comment type="catalytic activity">
    <reaction evidence="6">
        <text>adenosine 3',5'-bisphosphate + H2O = AMP + phosphate</text>
        <dbReference type="Rhea" id="RHEA:10040"/>
        <dbReference type="ChEBI" id="CHEBI:15377"/>
        <dbReference type="ChEBI" id="CHEBI:43474"/>
        <dbReference type="ChEBI" id="CHEBI:58343"/>
        <dbReference type="ChEBI" id="CHEBI:456215"/>
        <dbReference type="EC" id="3.1.3.7"/>
    </reaction>
</comment>
<dbReference type="Pfam" id="PF00459">
    <property type="entry name" value="Inositol_P"/>
    <property type="match status" value="1"/>
</dbReference>
<dbReference type="HAMAP" id="MF_02095">
    <property type="entry name" value="CysQ"/>
    <property type="match status" value="1"/>
</dbReference>
<feature type="binding site" evidence="6">
    <location>
        <position position="87"/>
    </location>
    <ligand>
        <name>Mg(2+)</name>
        <dbReference type="ChEBI" id="CHEBI:18420"/>
        <label>1</label>
    </ligand>
</feature>
<dbReference type="CDD" id="cd01638">
    <property type="entry name" value="CysQ"/>
    <property type="match status" value="1"/>
</dbReference>
<dbReference type="EC" id="3.1.3.7" evidence="6"/>
<dbReference type="PROSITE" id="PS00630">
    <property type="entry name" value="IMP_2"/>
    <property type="match status" value="1"/>
</dbReference>
<accession>A0A1H8FIJ3</accession>
<feature type="binding site" evidence="6">
    <location>
        <position position="217"/>
    </location>
    <ligand>
        <name>Mg(2+)</name>
        <dbReference type="ChEBI" id="CHEBI:18420"/>
        <label>2</label>
    </ligand>
</feature>
<feature type="binding site" evidence="7">
    <location>
        <position position="88"/>
    </location>
    <ligand>
        <name>Mg(2+)</name>
        <dbReference type="ChEBI" id="CHEBI:18420"/>
        <label>1</label>
        <note>catalytic</note>
    </ligand>
</feature>
<evidence type="ECO:0000313" key="8">
    <source>
        <dbReference type="EMBL" id="SEN31455.1"/>
    </source>
</evidence>
<dbReference type="PANTHER" id="PTHR43028:SF5">
    <property type="entry name" value="3'(2'),5'-BISPHOSPHATE NUCLEOTIDASE 1"/>
    <property type="match status" value="1"/>
</dbReference>
<reference evidence="8 9" key="1">
    <citation type="submission" date="2016-10" db="EMBL/GenBank/DDBJ databases">
        <authorList>
            <person name="de Groot N.N."/>
        </authorList>
    </citation>
    <scope>NUCLEOTIDE SEQUENCE [LARGE SCALE GENOMIC DNA]</scope>
    <source>
        <strain evidence="8 9">CGMCC 1.10836</strain>
    </source>
</reference>
<feature type="binding site" evidence="6">
    <location>
        <position position="85"/>
    </location>
    <ligand>
        <name>Mg(2+)</name>
        <dbReference type="ChEBI" id="CHEBI:18420"/>
        <label>1</label>
    </ligand>
</feature>
<dbReference type="NCBIfam" id="TIGR01331">
    <property type="entry name" value="bisphos_cysQ"/>
    <property type="match status" value="1"/>
</dbReference>
<comment type="similarity">
    <text evidence="1 6">Belongs to the inositol monophosphatase superfamily. CysQ family.</text>
</comment>
<dbReference type="RefSeq" id="WP_050519600.1">
    <property type="nucleotide sequence ID" value="NZ_FOCO01000011.1"/>
</dbReference>
<dbReference type="GO" id="GO:0000103">
    <property type="term" value="P:sulfate assimilation"/>
    <property type="evidence" value="ECO:0007669"/>
    <property type="project" value="TreeGrafter"/>
</dbReference>
<dbReference type="GO" id="GO:0005886">
    <property type="term" value="C:plasma membrane"/>
    <property type="evidence" value="ECO:0007669"/>
    <property type="project" value="UniProtKB-SubCell"/>
</dbReference>
<dbReference type="InterPro" id="IPR006240">
    <property type="entry name" value="CysQ"/>
</dbReference>
<keyword evidence="4 6" id="KW-0378">Hydrolase</keyword>
<dbReference type="SUPFAM" id="SSF56655">
    <property type="entry name" value="Carbohydrate phosphatase"/>
    <property type="match status" value="1"/>
</dbReference>
<keyword evidence="5 6" id="KW-0472">Membrane</keyword>
<dbReference type="GO" id="GO:0046854">
    <property type="term" value="P:phosphatidylinositol phosphate biosynthetic process"/>
    <property type="evidence" value="ECO:0007669"/>
    <property type="project" value="InterPro"/>
</dbReference>
<evidence type="ECO:0000256" key="6">
    <source>
        <dbReference type="HAMAP-Rule" id="MF_02095"/>
    </source>
</evidence>
<feature type="binding site" evidence="7">
    <location>
        <position position="87"/>
    </location>
    <ligand>
        <name>Mg(2+)</name>
        <dbReference type="ChEBI" id="CHEBI:18420"/>
        <label>1</label>
        <note>catalytic</note>
    </ligand>
</feature>
<dbReference type="STRING" id="1077947.SAMN05216227_101119"/>